<dbReference type="AlphaFoldDB" id="A0A4U0TLV6"/>
<sequence>MLDQVAHATEQPTVRNRIVGLLGDTGSVAKAARRDFAVGQPHLTIPCRSKDIEVQPYHLPEGHHMTQDSAGFEQLPTECEDSDALDDDPSEIQEEEEEDDDVKEFVMTRRIRTGLAEVYTCWNRFLSDISEDIVYIPLPAEVR</sequence>
<accession>A0A4U0TLV6</accession>
<evidence type="ECO:0000256" key="1">
    <source>
        <dbReference type="SAM" id="MobiDB-lite"/>
    </source>
</evidence>
<feature type="compositionally biased region" description="Acidic residues" evidence="1">
    <location>
        <begin position="78"/>
        <end position="102"/>
    </location>
</feature>
<protein>
    <submittedName>
        <fullName evidence="2">Uncharacterized protein</fullName>
    </submittedName>
</protein>
<name>A0A4U0TLV6_9PEZI</name>
<keyword evidence="3" id="KW-1185">Reference proteome</keyword>
<evidence type="ECO:0000313" key="3">
    <source>
        <dbReference type="Proteomes" id="UP000308549"/>
    </source>
</evidence>
<evidence type="ECO:0000313" key="2">
    <source>
        <dbReference type="EMBL" id="TKA22943.1"/>
    </source>
</evidence>
<feature type="region of interest" description="Disordered" evidence="1">
    <location>
        <begin position="59"/>
        <end position="102"/>
    </location>
</feature>
<dbReference type="EMBL" id="NAJL01000063">
    <property type="protein sequence ID" value="TKA22943.1"/>
    <property type="molecule type" value="Genomic_DNA"/>
</dbReference>
<proteinExistence type="predicted"/>
<gene>
    <name evidence="2" type="ORF">B0A50_07685</name>
</gene>
<organism evidence="2 3">
    <name type="scientific">Salinomyces thailandicus</name>
    <dbReference type="NCBI Taxonomy" id="706561"/>
    <lineage>
        <taxon>Eukaryota</taxon>
        <taxon>Fungi</taxon>
        <taxon>Dikarya</taxon>
        <taxon>Ascomycota</taxon>
        <taxon>Pezizomycotina</taxon>
        <taxon>Dothideomycetes</taxon>
        <taxon>Dothideomycetidae</taxon>
        <taxon>Mycosphaerellales</taxon>
        <taxon>Teratosphaeriaceae</taxon>
        <taxon>Salinomyces</taxon>
    </lineage>
</organism>
<comment type="caution">
    <text evidence="2">The sequence shown here is derived from an EMBL/GenBank/DDBJ whole genome shotgun (WGS) entry which is preliminary data.</text>
</comment>
<reference evidence="2 3" key="1">
    <citation type="submission" date="2017-03" db="EMBL/GenBank/DDBJ databases">
        <title>Genomes of endolithic fungi from Antarctica.</title>
        <authorList>
            <person name="Coleine C."/>
            <person name="Masonjones S."/>
            <person name="Stajich J.E."/>
        </authorList>
    </citation>
    <scope>NUCLEOTIDE SEQUENCE [LARGE SCALE GENOMIC DNA]</scope>
    <source>
        <strain evidence="2 3">CCFEE 6315</strain>
    </source>
</reference>
<dbReference type="Proteomes" id="UP000308549">
    <property type="component" value="Unassembled WGS sequence"/>
</dbReference>